<dbReference type="GO" id="GO:0005886">
    <property type="term" value="C:plasma membrane"/>
    <property type="evidence" value="ECO:0007669"/>
    <property type="project" value="UniProtKB-SubCell"/>
</dbReference>
<evidence type="ECO:0000256" key="5">
    <source>
        <dbReference type="ARBA" id="ARBA00022801"/>
    </source>
</evidence>
<dbReference type="Pfam" id="PF04647">
    <property type="entry name" value="AgrB"/>
    <property type="match status" value="1"/>
</dbReference>
<dbReference type="GO" id="GO:0009372">
    <property type="term" value="P:quorum sensing"/>
    <property type="evidence" value="ECO:0007669"/>
    <property type="project" value="UniProtKB-UniRule"/>
</dbReference>
<feature type="transmembrane region" description="Helical" evidence="8">
    <location>
        <begin position="142"/>
        <end position="159"/>
    </location>
</feature>
<comment type="similarity">
    <text evidence="8">Belongs to the AgrB family.</text>
</comment>
<dbReference type="KEGG" id="cbe:Cbei_4578"/>
<accession>A6M257</accession>
<evidence type="ECO:0000256" key="4">
    <source>
        <dbReference type="ARBA" id="ARBA00022692"/>
    </source>
</evidence>
<evidence type="ECO:0000256" key="6">
    <source>
        <dbReference type="ARBA" id="ARBA00022989"/>
    </source>
</evidence>
<keyword evidence="2 8" id="KW-0673">Quorum sensing</keyword>
<feature type="transmembrane region" description="Helical" evidence="8">
    <location>
        <begin position="116"/>
        <end position="136"/>
    </location>
</feature>
<keyword evidence="4 8" id="KW-0812">Transmembrane</keyword>
<feature type="transmembrane region" description="Helical" evidence="8">
    <location>
        <begin position="180"/>
        <end position="196"/>
    </location>
</feature>
<dbReference type="EC" id="3.4.-.-" evidence="8"/>
<dbReference type="HOGENOM" id="CLU_098969_2_2_9"/>
<reference evidence="9 10" key="3">
    <citation type="journal article" date="2012" name="BMC Genomics">
        <title>Genome-wide dynamic transcriptional profiling in clostridium beijerinckii NCIMB 8052 using single-nucleotide resolution RNA-Seq.</title>
        <authorList>
            <person name="Wang Y."/>
            <person name="Li X."/>
            <person name="Mao Y."/>
            <person name="Blaschek H.P."/>
        </authorList>
    </citation>
    <scope>NUCLEOTIDE SEQUENCE [LARGE SCALE GENOMIC DNA]</scope>
    <source>
        <strain evidence="10">ATCC 51743 / NCIMB 8052</strain>
    </source>
</reference>
<dbReference type="Proteomes" id="UP000000565">
    <property type="component" value="Chromosome"/>
</dbReference>
<keyword evidence="3 8" id="KW-0645">Protease</keyword>
<comment type="function">
    <text evidence="8">May be involved in the proteolytic processing of a quorum sensing system signal molecule precursor.</text>
</comment>
<evidence type="ECO:0000256" key="3">
    <source>
        <dbReference type="ARBA" id="ARBA00022670"/>
    </source>
</evidence>
<evidence type="ECO:0000313" key="9">
    <source>
        <dbReference type="EMBL" id="ABR36687.1"/>
    </source>
</evidence>
<evidence type="ECO:0000256" key="2">
    <source>
        <dbReference type="ARBA" id="ARBA00022654"/>
    </source>
</evidence>
<comment type="subcellular location">
    <subcellularLocation>
        <location evidence="8">Cell membrane</location>
        <topology evidence="8">Multi-pass membrane protein</topology>
    </subcellularLocation>
</comment>
<dbReference type="AlphaFoldDB" id="A6M257"/>
<reference evidence="9 10" key="1">
    <citation type="submission" date="2007-06" db="EMBL/GenBank/DDBJ databases">
        <title>Complete sequence of Clostridium beijerinckii NCIMB 8052.</title>
        <authorList>
            <consortium name="US DOE Joint Genome Institute"/>
            <person name="Copeland A."/>
            <person name="Lucas S."/>
            <person name="Lapidus A."/>
            <person name="Barry K."/>
            <person name="Detter J.C."/>
            <person name="Glavina del Rio T."/>
            <person name="Hammon N."/>
            <person name="Israni S."/>
            <person name="Dalin E."/>
            <person name="Tice H."/>
            <person name="Pitluck S."/>
            <person name="Sims D."/>
            <person name="Brettin T."/>
            <person name="Bruce D."/>
            <person name="Tapia R."/>
            <person name="Brainard J."/>
            <person name="Schmutz J."/>
            <person name="Larimer F."/>
            <person name="Land M."/>
            <person name="Hauser L."/>
            <person name="Kyrpides N."/>
            <person name="Mikhailova N."/>
            <person name="Bennet G."/>
            <person name="Cann I."/>
            <person name="Chen J.-S."/>
            <person name="Contreras A.L."/>
            <person name="Jones D."/>
            <person name="Kashket E."/>
            <person name="Mitchell W."/>
            <person name="Stoddard S."/>
            <person name="Schwarz W."/>
            <person name="Qureshi N."/>
            <person name="Young M."/>
            <person name="Shi Z."/>
            <person name="Ezeji T."/>
            <person name="White B."/>
            <person name="Blaschek H."/>
            <person name="Richardson P."/>
        </authorList>
    </citation>
    <scope>NUCLEOTIDE SEQUENCE [LARGE SCALE GENOMIC DNA]</scope>
    <source>
        <strain evidence="10">ATCC 51743 / NCIMB 8052</strain>
    </source>
</reference>
<dbReference type="InterPro" id="IPR006741">
    <property type="entry name" value="AgrB"/>
</dbReference>
<dbReference type="HAMAP" id="MF_00784">
    <property type="entry name" value="AgrB"/>
    <property type="match status" value="1"/>
</dbReference>
<proteinExistence type="inferred from homology"/>
<keyword evidence="6 8" id="KW-1133">Transmembrane helix</keyword>
<evidence type="ECO:0000256" key="8">
    <source>
        <dbReference type="HAMAP-Rule" id="MF_00784"/>
    </source>
</evidence>
<protein>
    <recommendedName>
        <fullName evidence="8">Putative AgrB-like protein</fullName>
        <ecNumber evidence="8">3.4.-.-</ecNumber>
    </recommendedName>
</protein>
<dbReference type="EMBL" id="CP000721">
    <property type="protein sequence ID" value="ABR36687.1"/>
    <property type="molecule type" value="Genomic_DNA"/>
</dbReference>
<organism evidence="9 10">
    <name type="scientific">Clostridium beijerinckii (strain ATCC 51743 / NCIMB 8052)</name>
    <name type="common">Clostridium acetobutylicum</name>
    <dbReference type="NCBI Taxonomy" id="290402"/>
    <lineage>
        <taxon>Bacteria</taxon>
        <taxon>Bacillati</taxon>
        <taxon>Bacillota</taxon>
        <taxon>Clostridia</taxon>
        <taxon>Eubacteriales</taxon>
        <taxon>Clostridiaceae</taxon>
        <taxon>Clostridium</taxon>
    </lineage>
</organism>
<name>A6M257_CLOB8</name>
<dbReference type="NCBIfam" id="NF002210">
    <property type="entry name" value="PRK01100.1"/>
    <property type="match status" value="1"/>
</dbReference>
<dbReference type="GO" id="GO:0008233">
    <property type="term" value="F:peptidase activity"/>
    <property type="evidence" value="ECO:0007669"/>
    <property type="project" value="UniProtKB-UniRule"/>
</dbReference>
<dbReference type="GO" id="GO:0006508">
    <property type="term" value="P:proteolysis"/>
    <property type="evidence" value="ECO:0007669"/>
    <property type="project" value="UniProtKB-KW"/>
</dbReference>
<evidence type="ECO:0000256" key="7">
    <source>
        <dbReference type="ARBA" id="ARBA00023136"/>
    </source>
</evidence>
<feature type="transmembrane region" description="Helical" evidence="8">
    <location>
        <begin position="202"/>
        <end position="223"/>
    </location>
</feature>
<keyword evidence="5 8" id="KW-0378">Hydrolase</keyword>
<reference evidence="9 10" key="2">
    <citation type="journal article" date="2011" name="BMC Genomics">
        <title>Single-nucleotide resolution analysis of the transcriptome structure of Clostridium beijerinckii NCIMB 8052 using RNA-Seq.</title>
        <authorList>
            <person name="Wang Y."/>
            <person name="Li X."/>
            <person name="Mao Y."/>
            <person name="Blaschek H.P."/>
        </authorList>
    </citation>
    <scope>NUCLEOTIDE SEQUENCE [LARGE SCALE GENOMIC DNA]</scope>
    <source>
        <strain evidence="10">ATCC 51743 / NCIMB 8052</strain>
    </source>
</reference>
<dbReference type="SMART" id="SM00793">
    <property type="entry name" value="AgrB"/>
    <property type="match status" value="1"/>
</dbReference>
<evidence type="ECO:0000256" key="1">
    <source>
        <dbReference type="ARBA" id="ARBA00022475"/>
    </source>
</evidence>
<evidence type="ECO:0000313" key="10">
    <source>
        <dbReference type="Proteomes" id="UP000000565"/>
    </source>
</evidence>
<keyword evidence="1 8" id="KW-1003">Cell membrane</keyword>
<gene>
    <name evidence="9" type="ordered locus">Cbei_4578</name>
</gene>
<keyword evidence="7 8" id="KW-0472">Membrane</keyword>
<sequence length="238" mass="27951">MYFNYLLYNSKIKIINRFYYIYVIRNKKMEVDLSKKALSEEIALKLVAKINRDNQLDNVNYKKMKYGLEVIIINLSKTSFILLIAFLLGILQKTLTIMLSFAFIRRYAFGIHAKNSISCTILTSIYFFTGAYIPNFIHADNYMILLMFSTTILLLYLYAPADTDARPLTGRKLRKSLKKKALLSGSILMTLTFFINDFSLKFFISYGALCEALTIIPIIYKLFNRRYKNYEYYQRNID</sequence>
<dbReference type="eggNOG" id="COG4512">
    <property type="taxonomic scope" value="Bacteria"/>
</dbReference>